<dbReference type="AlphaFoldDB" id="A0A0J9U2D9"/>
<dbReference type="Pfam" id="PF05795">
    <property type="entry name" value="Plasmodium_Vir"/>
    <property type="match status" value="2"/>
</dbReference>
<protein>
    <recommendedName>
        <fullName evidence="4">Variable surface protein Vir24g</fullName>
    </recommendedName>
</protein>
<name>A0A0J9U2D9_PLAVI</name>
<evidence type="ECO:0000313" key="3">
    <source>
        <dbReference type="Proteomes" id="UP000053239"/>
    </source>
</evidence>
<dbReference type="InterPro" id="IPR008780">
    <property type="entry name" value="Plasmodium_Vir"/>
</dbReference>
<organism evidence="2 3">
    <name type="scientific">Plasmodium vivax North Korean</name>
    <dbReference type="NCBI Taxonomy" id="1035514"/>
    <lineage>
        <taxon>Eukaryota</taxon>
        <taxon>Sar</taxon>
        <taxon>Alveolata</taxon>
        <taxon>Apicomplexa</taxon>
        <taxon>Aconoidasida</taxon>
        <taxon>Haemosporida</taxon>
        <taxon>Plasmodiidae</taxon>
        <taxon>Plasmodium</taxon>
        <taxon>Plasmodium (Plasmodium)</taxon>
    </lineage>
</organism>
<feature type="transmembrane region" description="Helical" evidence="1">
    <location>
        <begin position="603"/>
        <end position="624"/>
    </location>
</feature>
<sequence length="631" mass="75706">MYDEETPQFKENFLVDNNELFFHKECPESLINFVSYVQNKNVYSEQVKHNLGTLGTSSREKMKETINSLDISKNSSQNNEASLSFFDEELENNELKYKSKLYKLYKYLDFVVHSCKIPETCKNKKKGDNSPKHMCKIEGMKNISNYIKPLCNFHDISLSTCCDYFIYWLYGIIIESNSNYFDINNIYNIIKLYLKDIGCCMDTSKNCDKILQKVFDLNILKNKKLLYDFVEYYNNMKDILSDSKHKKNEQYCDNIKNFFELYRLMKENHRLRNTTFYEIEIKRFEQLFQDSNISYLEENCPGKGIKSLFNTVNSTLNPLEQQYNEIIYETPEIEENKKLFNEKILKGLNSNSIYEEYDKEEGIDVYDNSCKEKFKSVNEKDDITLFCKKLHNNLKKKKYIIRNDKNEEDRCSYLIHWAGDKINGIFNNISNYSNFSDDVTRLNEMILHINRTDLKEKPCYFYLDSNLYLLQEEKYLHDYFKNHKSIKSKYNIVGDENDIYCKYFLYIKKLYEKYIWNCCKYFYRGESWNLCPKYFECDKRYNPFNILAELKCGSLIIDKNKIEQENELNGENIKRIYEDLTIDRDVIIKSEIKLFNSLMNDPFYKFIMISFTLLAIFSVFFIFYKVNMDTV</sequence>
<evidence type="ECO:0000313" key="2">
    <source>
        <dbReference type="EMBL" id="KNA02202.1"/>
    </source>
</evidence>
<reference evidence="2 3" key="1">
    <citation type="submission" date="2011-09" db="EMBL/GenBank/DDBJ databases">
        <title>The Genome Sequence of Plasmodium vivax North Korean.</title>
        <authorList>
            <consortium name="The Broad Institute Genome Sequencing Platform"/>
            <consortium name="The Broad Institute Genome Sequencing Center for Infectious Disease"/>
            <person name="Neafsey D."/>
            <person name="Carlton J."/>
            <person name="Barnwell J."/>
            <person name="Collins W."/>
            <person name="Escalante A."/>
            <person name="Mullikin J."/>
            <person name="Saul A."/>
            <person name="Guigo R."/>
            <person name="Camara F."/>
            <person name="Young S.K."/>
            <person name="Zeng Q."/>
            <person name="Gargeya S."/>
            <person name="Fitzgerald M."/>
            <person name="Haas B."/>
            <person name="Abouelleil A."/>
            <person name="Alvarado L."/>
            <person name="Arachchi H.M."/>
            <person name="Berlin A."/>
            <person name="Brown A."/>
            <person name="Chapman S.B."/>
            <person name="Chen Z."/>
            <person name="Dunbar C."/>
            <person name="Freedman E."/>
            <person name="Gearin G."/>
            <person name="Gellesch M."/>
            <person name="Goldberg J."/>
            <person name="Griggs A."/>
            <person name="Gujja S."/>
            <person name="Heiman D."/>
            <person name="Howarth C."/>
            <person name="Larson L."/>
            <person name="Lui A."/>
            <person name="MacDonald P.J.P."/>
            <person name="Montmayeur A."/>
            <person name="Murphy C."/>
            <person name="Neiman D."/>
            <person name="Pearson M."/>
            <person name="Priest M."/>
            <person name="Roberts A."/>
            <person name="Saif S."/>
            <person name="Shea T."/>
            <person name="Shenoy N."/>
            <person name="Sisk P."/>
            <person name="Stolte C."/>
            <person name="Sykes S."/>
            <person name="Wortman J."/>
            <person name="Nusbaum C."/>
            <person name="Birren B."/>
        </authorList>
    </citation>
    <scope>NUCLEOTIDE SEQUENCE [LARGE SCALE GENOMIC DNA]</scope>
    <source>
        <strain evidence="2 3">North Korean</strain>
    </source>
</reference>
<dbReference type="EMBL" id="KQ235191">
    <property type="protein sequence ID" value="KNA02202.1"/>
    <property type="molecule type" value="Genomic_DNA"/>
</dbReference>
<accession>A0A0J9U2D9</accession>
<evidence type="ECO:0000256" key="1">
    <source>
        <dbReference type="SAM" id="Phobius"/>
    </source>
</evidence>
<proteinExistence type="predicted"/>
<evidence type="ECO:0008006" key="4">
    <source>
        <dbReference type="Google" id="ProtNLM"/>
    </source>
</evidence>
<keyword evidence="1" id="KW-1133">Transmembrane helix</keyword>
<keyword evidence="1" id="KW-0812">Transmembrane</keyword>
<keyword evidence="1" id="KW-0472">Membrane</keyword>
<gene>
    <name evidence="2" type="ORF">PVNG_05525</name>
</gene>
<dbReference type="Proteomes" id="UP000053239">
    <property type="component" value="Unassembled WGS sequence"/>
</dbReference>